<organism evidence="2 3">
    <name type="scientific">Stephania cephalantha</name>
    <dbReference type="NCBI Taxonomy" id="152367"/>
    <lineage>
        <taxon>Eukaryota</taxon>
        <taxon>Viridiplantae</taxon>
        <taxon>Streptophyta</taxon>
        <taxon>Embryophyta</taxon>
        <taxon>Tracheophyta</taxon>
        <taxon>Spermatophyta</taxon>
        <taxon>Magnoliopsida</taxon>
        <taxon>Ranunculales</taxon>
        <taxon>Menispermaceae</taxon>
        <taxon>Menispermoideae</taxon>
        <taxon>Cissampelideae</taxon>
        <taxon>Stephania</taxon>
    </lineage>
</organism>
<proteinExistence type="predicted"/>
<evidence type="ECO:0000256" key="1">
    <source>
        <dbReference type="SAM" id="Phobius"/>
    </source>
</evidence>
<keyword evidence="3" id="KW-1185">Reference proteome</keyword>
<name>A0AAP0PP03_9MAGN</name>
<keyword evidence="1" id="KW-0812">Transmembrane</keyword>
<comment type="caution">
    <text evidence="2">The sequence shown here is derived from an EMBL/GenBank/DDBJ whole genome shotgun (WGS) entry which is preliminary data.</text>
</comment>
<reference evidence="2 3" key="1">
    <citation type="submission" date="2024-01" db="EMBL/GenBank/DDBJ databases">
        <title>Genome assemblies of Stephania.</title>
        <authorList>
            <person name="Yang L."/>
        </authorList>
    </citation>
    <scope>NUCLEOTIDE SEQUENCE [LARGE SCALE GENOMIC DNA]</scope>
    <source>
        <strain evidence="2">JXDWG</strain>
        <tissue evidence="2">Leaf</tissue>
    </source>
</reference>
<evidence type="ECO:0000313" key="3">
    <source>
        <dbReference type="Proteomes" id="UP001419268"/>
    </source>
</evidence>
<dbReference type="Proteomes" id="UP001419268">
    <property type="component" value="Unassembled WGS sequence"/>
</dbReference>
<evidence type="ECO:0000313" key="2">
    <source>
        <dbReference type="EMBL" id="KAK9148870.1"/>
    </source>
</evidence>
<sequence>MDFSMDNSSISLAELESWKSAECFERFLESQRELVQSQIDQLQKIIVAQCRLTRANPLSKEMAAGALSITGVYSIEILMDFWLLLITKKV</sequence>
<feature type="transmembrane region" description="Helical" evidence="1">
    <location>
        <begin position="62"/>
        <end position="85"/>
    </location>
</feature>
<keyword evidence="1" id="KW-1133">Transmembrane helix</keyword>
<protein>
    <submittedName>
        <fullName evidence="2">Uncharacterized protein</fullName>
    </submittedName>
</protein>
<gene>
    <name evidence="2" type="ORF">Scep_007627</name>
</gene>
<dbReference type="AlphaFoldDB" id="A0AAP0PP03"/>
<keyword evidence="1" id="KW-0472">Membrane</keyword>
<dbReference type="EMBL" id="JBBNAG010000003">
    <property type="protein sequence ID" value="KAK9148870.1"/>
    <property type="molecule type" value="Genomic_DNA"/>
</dbReference>
<accession>A0AAP0PP03</accession>